<dbReference type="EMBL" id="DVJO01000042">
    <property type="protein sequence ID" value="HIS82328.1"/>
    <property type="molecule type" value="Genomic_DNA"/>
</dbReference>
<gene>
    <name evidence="1" type="ORF">IAD41_01810</name>
</gene>
<sequence>MVITKLAALTLNYVRTAGKSSILLTRVPKLKNLKTETLFYNSTLLKSDDIAYHGSPFKFNAFDCSKIGQGEGFSKRGRGLYLHRLRKFAPYYANIRSKDAPMHLGSTKKLENPAPHVYTVSGLKKLNLKQVLEVEAKAIAREQHYFELENPLVDGLELSSGEICVFPKAVSKLRIKYRDELEDFVMMNRNYPFRQWTTDKQRLEKFI</sequence>
<comment type="caution">
    <text evidence="1">The sequence shown here is derived from an EMBL/GenBank/DDBJ whole genome shotgun (WGS) entry which is preliminary data.</text>
</comment>
<organism evidence="1 2">
    <name type="scientific">Candidatus Scatenecus faecavium</name>
    <dbReference type="NCBI Taxonomy" id="2840915"/>
    <lineage>
        <taxon>Bacteria</taxon>
        <taxon>Candidatus Scatenecus</taxon>
    </lineage>
</organism>
<dbReference type="AlphaFoldDB" id="A0A9D1K3R5"/>
<protein>
    <submittedName>
        <fullName evidence="1">Uncharacterized protein</fullName>
    </submittedName>
</protein>
<dbReference type="Proteomes" id="UP000824139">
    <property type="component" value="Unassembled WGS sequence"/>
</dbReference>
<evidence type="ECO:0000313" key="1">
    <source>
        <dbReference type="EMBL" id="HIS82328.1"/>
    </source>
</evidence>
<reference evidence="1" key="1">
    <citation type="submission" date="2020-10" db="EMBL/GenBank/DDBJ databases">
        <authorList>
            <person name="Gilroy R."/>
        </authorList>
    </citation>
    <scope>NUCLEOTIDE SEQUENCE</scope>
    <source>
        <strain evidence="1">CHK152-2994</strain>
    </source>
</reference>
<reference evidence="1" key="2">
    <citation type="journal article" date="2021" name="PeerJ">
        <title>Extensive microbial diversity within the chicken gut microbiome revealed by metagenomics and culture.</title>
        <authorList>
            <person name="Gilroy R."/>
            <person name="Ravi A."/>
            <person name="Getino M."/>
            <person name="Pursley I."/>
            <person name="Horton D.L."/>
            <person name="Alikhan N.F."/>
            <person name="Baker D."/>
            <person name="Gharbi K."/>
            <person name="Hall N."/>
            <person name="Watson M."/>
            <person name="Adriaenssens E.M."/>
            <person name="Foster-Nyarko E."/>
            <person name="Jarju S."/>
            <person name="Secka A."/>
            <person name="Antonio M."/>
            <person name="Oren A."/>
            <person name="Chaudhuri R.R."/>
            <person name="La Ragione R."/>
            <person name="Hildebrand F."/>
            <person name="Pallen M.J."/>
        </authorList>
    </citation>
    <scope>NUCLEOTIDE SEQUENCE</scope>
    <source>
        <strain evidence="1">CHK152-2994</strain>
    </source>
</reference>
<accession>A0A9D1K3R5</accession>
<proteinExistence type="predicted"/>
<evidence type="ECO:0000313" key="2">
    <source>
        <dbReference type="Proteomes" id="UP000824139"/>
    </source>
</evidence>
<name>A0A9D1K3R5_9BACT</name>